<gene>
    <name evidence="6" type="ORF">EXIGLDRAFT_827884</name>
</gene>
<proteinExistence type="predicted"/>
<dbReference type="Proteomes" id="UP000077266">
    <property type="component" value="Unassembled WGS sequence"/>
</dbReference>
<keyword evidence="4" id="KW-0067">ATP-binding</keyword>
<name>A0A165QQQ5_EXIGL</name>
<protein>
    <submittedName>
        <fullName evidence="6">Kinase-like protein</fullName>
    </submittedName>
</protein>
<evidence type="ECO:0000256" key="3">
    <source>
        <dbReference type="ARBA" id="ARBA00022777"/>
    </source>
</evidence>
<dbReference type="SMART" id="SM00220">
    <property type="entry name" value="S_TKc"/>
    <property type="match status" value="1"/>
</dbReference>
<dbReference type="GO" id="GO:0004672">
    <property type="term" value="F:protein kinase activity"/>
    <property type="evidence" value="ECO:0007669"/>
    <property type="project" value="InterPro"/>
</dbReference>
<keyword evidence="1" id="KW-0808">Transferase</keyword>
<evidence type="ECO:0000313" key="6">
    <source>
        <dbReference type="EMBL" id="KZW03945.1"/>
    </source>
</evidence>
<dbReference type="STRING" id="1314781.A0A165QQQ5"/>
<keyword evidence="7" id="KW-1185">Reference proteome</keyword>
<evidence type="ECO:0000313" key="7">
    <source>
        <dbReference type="Proteomes" id="UP000077266"/>
    </source>
</evidence>
<evidence type="ECO:0000256" key="1">
    <source>
        <dbReference type="ARBA" id="ARBA00022679"/>
    </source>
</evidence>
<dbReference type="PROSITE" id="PS50011">
    <property type="entry name" value="PROTEIN_KINASE_DOM"/>
    <property type="match status" value="1"/>
</dbReference>
<dbReference type="Gene3D" id="1.10.510.10">
    <property type="entry name" value="Transferase(Phosphotransferase) domain 1"/>
    <property type="match status" value="1"/>
</dbReference>
<reference evidence="6 7" key="1">
    <citation type="journal article" date="2016" name="Mol. Biol. Evol.">
        <title>Comparative Genomics of Early-Diverging Mushroom-Forming Fungi Provides Insights into the Origins of Lignocellulose Decay Capabilities.</title>
        <authorList>
            <person name="Nagy L.G."/>
            <person name="Riley R."/>
            <person name="Tritt A."/>
            <person name="Adam C."/>
            <person name="Daum C."/>
            <person name="Floudas D."/>
            <person name="Sun H."/>
            <person name="Yadav J.S."/>
            <person name="Pangilinan J."/>
            <person name="Larsson K.H."/>
            <person name="Matsuura K."/>
            <person name="Barry K."/>
            <person name="Labutti K."/>
            <person name="Kuo R."/>
            <person name="Ohm R.A."/>
            <person name="Bhattacharya S.S."/>
            <person name="Shirouzu T."/>
            <person name="Yoshinaga Y."/>
            <person name="Martin F.M."/>
            <person name="Grigoriev I.V."/>
            <person name="Hibbett D.S."/>
        </authorList>
    </citation>
    <scope>NUCLEOTIDE SEQUENCE [LARGE SCALE GENOMIC DNA]</scope>
    <source>
        <strain evidence="6 7">HHB12029</strain>
    </source>
</reference>
<dbReference type="InterPro" id="IPR011009">
    <property type="entry name" value="Kinase-like_dom_sf"/>
</dbReference>
<dbReference type="InterPro" id="IPR050339">
    <property type="entry name" value="CC_SR_Kinase"/>
</dbReference>
<keyword evidence="2" id="KW-0547">Nucleotide-binding</keyword>
<dbReference type="InParanoid" id="A0A165QQQ5"/>
<feature type="domain" description="Protein kinase" evidence="5">
    <location>
        <begin position="32"/>
        <end position="422"/>
    </location>
</feature>
<evidence type="ECO:0000256" key="2">
    <source>
        <dbReference type="ARBA" id="ARBA00022741"/>
    </source>
</evidence>
<dbReference type="GO" id="GO:0005634">
    <property type="term" value="C:nucleus"/>
    <property type="evidence" value="ECO:0007669"/>
    <property type="project" value="TreeGrafter"/>
</dbReference>
<organism evidence="6 7">
    <name type="scientific">Exidia glandulosa HHB12029</name>
    <dbReference type="NCBI Taxonomy" id="1314781"/>
    <lineage>
        <taxon>Eukaryota</taxon>
        <taxon>Fungi</taxon>
        <taxon>Dikarya</taxon>
        <taxon>Basidiomycota</taxon>
        <taxon>Agaricomycotina</taxon>
        <taxon>Agaricomycetes</taxon>
        <taxon>Auriculariales</taxon>
        <taxon>Exidiaceae</taxon>
        <taxon>Exidia</taxon>
    </lineage>
</organism>
<evidence type="ECO:0000256" key="4">
    <source>
        <dbReference type="ARBA" id="ARBA00022840"/>
    </source>
</evidence>
<accession>A0A165QQQ5</accession>
<sequence>MSDPPSTNAASNADDDPAFTDPDLGFRDSELFWYHHYDFFGKRGYILRDRYKPGVLSKWILDWRAGIPLRPPWDRIEAITTRTADPNQTNSGIDAVRIKDGTPVFIKCLTSARNAPAQEEVLINEFLSSGARKTDPRNACAPLLDTFAGNAGSHRHTFMVFPFLRNIRMSPFRLVVEVLTLAKQLLEAVVFLHEHNIAHRDIHIGNVVMDTTALWPRGVRPLRASTAQFDVAEERPEHDRIDVNVSYKIIDLGLATRFKDRHLVTFDAGVCVPPECFEGRNLSRQEIIDLMYFLQFEDHIPPGIPERTRPYDAFKADVFQLGMLLLKLFCDRAPVLRPLLDAMTDSDPEKRPTATECLETFTALTKNMSGLQLLWPASDISYEWEYSGLWGAYFKTKAFTRHWFTWSRLVVKALVYRQGMTI</sequence>
<dbReference type="InterPro" id="IPR000719">
    <property type="entry name" value="Prot_kinase_dom"/>
</dbReference>
<dbReference type="OrthoDB" id="5987198at2759"/>
<dbReference type="AlphaFoldDB" id="A0A165QQQ5"/>
<dbReference type="EMBL" id="KV425882">
    <property type="protein sequence ID" value="KZW03945.1"/>
    <property type="molecule type" value="Genomic_DNA"/>
</dbReference>
<keyword evidence="3 6" id="KW-0418">Kinase</keyword>
<evidence type="ECO:0000259" key="5">
    <source>
        <dbReference type="PROSITE" id="PS50011"/>
    </source>
</evidence>
<dbReference type="PANTHER" id="PTHR11042">
    <property type="entry name" value="EUKARYOTIC TRANSLATION INITIATION FACTOR 2-ALPHA KINASE EIF2-ALPHA KINASE -RELATED"/>
    <property type="match status" value="1"/>
</dbReference>
<dbReference type="GO" id="GO:0005737">
    <property type="term" value="C:cytoplasm"/>
    <property type="evidence" value="ECO:0007669"/>
    <property type="project" value="TreeGrafter"/>
</dbReference>
<dbReference type="GO" id="GO:0005524">
    <property type="term" value="F:ATP binding"/>
    <property type="evidence" value="ECO:0007669"/>
    <property type="project" value="UniProtKB-KW"/>
</dbReference>
<dbReference type="SUPFAM" id="SSF56112">
    <property type="entry name" value="Protein kinase-like (PK-like)"/>
    <property type="match status" value="1"/>
</dbReference>